<dbReference type="InParanoid" id="G7DWW9"/>
<dbReference type="Proteomes" id="UP000009131">
    <property type="component" value="Unassembled WGS sequence"/>
</dbReference>
<feature type="domain" description="TRAPPC10/Trs130 C-terminal" evidence="4">
    <location>
        <begin position="1012"/>
        <end position="1131"/>
    </location>
</feature>
<protein>
    <recommendedName>
        <fullName evidence="9">Trafficking protein particle complex subunit 11 domain-containing protein</fullName>
    </recommendedName>
</protein>
<evidence type="ECO:0000313" key="7">
    <source>
        <dbReference type="EMBL" id="GAA95066.1"/>
    </source>
</evidence>
<name>G7DWW9_MIXOS</name>
<comment type="subcellular location">
    <subcellularLocation>
        <location evidence="1">Golgi apparatus</location>
    </subcellularLocation>
</comment>
<dbReference type="Pfam" id="PF12584">
    <property type="entry name" value="TRAPPC10"/>
    <property type="match status" value="1"/>
</dbReference>
<evidence type="ECO:0000256" key="2">
    <source>
        <dbReference type="ARBA" id="ARBA00022448"/>
    </source>
</evidence>
<accession>G7DWW9</accession>
<dbReference type="STRING" id="764103.G7DWW9"/>
<keyword evidence="3" id="KW-0333">Golgi apparatus</keyword>
<evidence type="ECO:0000259" key="4">
    <source>
        <dbReference type="Pfam" id="PF12584"/>
    </source>
</evidence>
<sequence>MSAARRLPVTYRALPSDEAVEPHLALLKSKVLPLTDLEWKSASRASRTIRTLEVDFRRLSDISETTLSGVSAHANLLERPHLHLLFVFCDDSDLYRSTARQQIREWLDFVTAKRNQEWIIISLSAVPRATSSKFYQRKGAVSDKIRADFNSGKRDRCVHMTMTAAPSADLVLDHATIGDLSSKLKDAIMQTFDVNLTAYEEEVRKKGLAHSFEAMNLLEDALIQYDELEASFFQTLVESNYAWLSGIDSLALGDDILPLQQDIERKPYRQLIRSNEITIFDFRIYLFSRQMNLLGRMGRIVELAKRSLLFIGAFSRSLRSLAPPDHAAFIESWTYSACISIVTMCDQLANSRGQDALELPGFAALRSELVELARRQLERLGQRLTFLPNASPVVDDVVHMENTVAGGPASAAPPISNIEFAAAQNSEESFDQLYIRLTHKAIEGYQISGRKRSSLRLHVSLALLERRRDKAASAQRLLSHLPRHYLEGRWTGIECALLADCALLQGELGMAKDKLLSTLALVRAGMNFGIRKWSPQVVLPDRSDQPAPALAAALMSDIYSLASTLEKDFAAINFPTFRVSISAEQGRHAQDEDAAIVTLAIESYLPCQVDIAECRLKFSDADGESYWFSSAACMLQPGKNKIDAHCFMPLHGAFALELSQLRFSRIIFQYSHRPSAASAKVSPSQSTVTFPPDPHALDVTLDAPEHVHLDRGRDMIVSLLTGRNALSSARIRLQALPGNRSIDLSSAESLASLNGVTASRETLQLSKVDPRICSQFRVPLSIDASDIVVLVDYYDQRKSKVRRQLRAVRRLRAALPFSVNVHDFFRHTFVLSRFAISSDDACCLRIRSATLIGTSPDIAITSSASHSSVVSPERPASYVFKINKPNASVGEHGKAMRFEIVYRSIEDEIKLIWSCAVRGRLQEAGLSLMQFAVDQAFEHAVQLCVDVPKYALTGHVFFRPFDVSLWDSVIRDSFLSLADQATLTALLSHMHRHSELGRGDAVDCRWRHLTIPVELPTISVLTQACLTLANPSGLELGQCAEANLALSCTFAWAAPNEQTNLHEHGTCMRYELNAPASDWIVCGTRMATFDAVEGVTHRATVWLISQRAGNLTMPSIICRPVDASLTSETHYINAATRVEVLPERETDVASTHTLTYLVHH</sequence>
<dbReference type="PANTHER" id="PTHR13251:SF3">
    <property type="entry name" value="TRAFFICKING PROTEIN PARTICLE COMPLEX SUBUNIT 10"/>
    <property type="match status" value="1"/>
</dbReference>
<organism evidence="7 8">
    <name type="scientific">Mixia osmundae (strain CBS 9802 / IAM 14324 / JCM 22182 / KY 12970)</name>
    <dbReference type="NCBI Taxonomy" id="764103"/>
    <lineage>
        <taxon>Eukaryota</taxon>
        <taxon>Fungi</taxon>
        <taxon>Dikarya</taxon>
        <taxon>Basidiomycota</taxon>
        <taxon>Pucciniomycotina</taxon>
        <taxon>Mixiomycetes</taxon>
        <taxon>Mixiales</taxon>
        <taxon>Mixiaceae</taxon>
        <taxon>Mixia</taxon>
    </lineage>
</organism>
<reference evidence="7 8" key="1">
    <citation type="journal article" date="2011" name="J. Gen. Appl. Microbiol.">
        <title>Draft genome sequencing of the enigmatic basidiomycete Mixia osmundae.</title>
        <authorList>
            <person name="Nishida H."/>
            <person name="Nagatsuka Y."/>
            <person name="Sugiyama J."/>
        </authorList>
    </citation>
    <scope>NUCLEOTIDE SEQUENCE [LARGE SCALE GENOMIC DNA]</scope>
    <source>
        <strain evidence="8">CBS 9802 / IAM 14324 / JCM 22182 / KY 12970</strain>
    </source>
</reference>
<dbReference type="Pfam" id="PF23274">
    <property type="entry name" value="DUF7077"/>
    <property type="match status" value="1"/>
</dbReference>
<dbReference type="Pfam" id="PF23036">
    <property type="entry name" value="TRAPPC10_1st"/>
    <property type="match status" value="1"/>
</dbReference>
<dbReference type="OrthoDB" id="10256906at2759"/>
<dbReference type="InterPro" id="IPR045126">
    <property type="entry name" value="TRAPPC10/Trs130"/>
</dbReference>
<reference evidence="7 8" key="2">
    <citation type="journal article" date="2012" name="Open Biol.">
        <title>Characteristics of nucleosomes and linker DNA regions on the genome of the basidiomycete Mixia osmundae revealed by mono- and dinucleosome mapping.</title>
        <authorList>
            <person name="Nishida H."/>
            <person name="Kondo S."/>
            <person name="Matsumoto T."/>
            <person name="Suzuki Y."/>
            <person name="Yoshikawa H."/>
            <person name="Taylor T.D."/>
            <person name="Sugiyama J."/>
        </authorList>
    </citation>
    <scope>NUCLEOTIDE SEQUENCE [LARGE SCALE GENOMIC DNA]</scope>
    <source>
        <strain evidence="8">CBS 9802 / IAM 14324 / JCM 22182 / KY 12970</strain>
    </source>
</reference>
<gene>
    <name evidence="7" type="primary">Mo01721</name>
    <name evidence="7" type="ORF">E5Q_01721</name>
</gene>
<evidence type="ECO:0000256" key="1">
    <source>
        <dbReference type="ARBA" id="ARBA00004555"/>
    </source>
</evidence>
<feature type="domain" description="TRAPPC10/Trs130 N-terminal" evidence="5">
    <location>
        <begin position="30"/>
        <end position="303"/>
    </location>
</feature>
<dbReference type="InterPro" id="IPR055505">
    <property type="entry name" value="DUF7077"/>
</dbReference>
<dbReference type="GO" id="GO:0005829">
    <property type="term" value="C:cytosol"/>
    <property type="evidence" value="ECO:0007669"/>
    <property type="project" value="GOC"/>
</dbReference>
<dbReference type="AlphaFoldDB" id="G7DWW9"/>
<evidence type="ECO:0000313" key="8">
    <source>
        <dbReference type="Proteomes" id="UP000009131"/>
    </source>
</evidence>
<dbReference type="GO" id="GO:1990071">
    <property type="term" value="C:TRAPPII protein complex"/>
    <property type="evidence" value="ECO:0007669"/>
    <property type="project" value="InterPro"/>
</dbReference>
<dbReference type="InterPro" id="IPR056913">
    <property type="entry name" value="TRAPPC10/Trs130_N"/>
</dbReference>
<dbReference type="InterPro" id="IPR022233">
    <property type="entry name" value="TRAPPC10/Trs130_C"/>
</dbReference>
<keyword evidence="2" id="KW-0813">Transport</keyword>
<dbReference type="EMBL" id="BABT02000054">
    <property type="protein sequence ID" value="GAA95066.1"/>
    <property type="molecule type" value="Genomic_DNA"/>
</dbReference>
<dbReference type="GO" id="GO:0034498">
    <property type="term" value="P:early endosome to Golgi transport"/>
    <property type="evidence" value="ECO:0007669"/>
    <property type="project" value="TreeGrafter"/>
</dbReference>
<dbReference type="GO" id="GO:0006891">
    <property type="term" value="P:intra-Golgi vesicle-mediated transport"/>
    <property type="evidence" value="ECO:0007669"/>
    <property type="project" value="TreeGrafter"/>
</dbReference>
<dbReference type="HOGENOM" id="CLU_004654_0_0_1"/>
<evidence type="ECO:0000256" key="3">
    <source>
        <dbReference type="ARBA" id="ARBA00023034"/>
    </source>
</evidence>
<feature type="domain" description="DUF7077" evidence="6">
    <location>
        <begin position="694"/>
        <end position="784"/>
    </location>
</feature>
<evidence type="ECO:0000259" key="5">
    <source>
        <dbReference type="Pfam" id="PF23036"/>
    </source>
</evidence>
<evidence type="ECO:0008006" key="9">
    <source>
        <dbReference type="Google" id="ProtNLM"/>
    </source>
</evidence>
<dbReference type="PANTHER" id="PTHR13251">
    <property type="entry name" value="EPILEPSY HOLOPROSENCEPHALY CANDIDATE 1/TMEM1"/>
    <property type="match status" value="1"/>
</dbReference>
<proteinExistence type="predicted"/>
<comment type="caution">
    <text evidence="7">The sequence shown here is derived from an EMBL/GenBank/DDBJ whole genome shotgun (WGS) entry which is preliminary data.</text>
</comment>
<evidence type="ECO:0000259" key="6">
    <source>
        <dbReference type="Pfam" id="PF23274"/>
    </source>
</evidence>
<dbReference type="eggNOG" id="KOG1931">
    <property type="taxonomic scope" value="Eukaryota"/>
</dbReference>
<keyword evidence="8" id="KW-1185">Reference proteome</keyword>